<sequence length="61" mass="6963">MVQREIFAKRNPAGSSDAVSPCLQNTYSFDRANPLTNDRFVLSLPKTMQDFSCRRVMLLQP</sequence>
<accession>A0ABV6EYP8</accession>
<protein>
    <submittedName>
        <fullName evidence="1">Uncharacterized protein</fullName>
    </submittedName>
</protein>
<gene>
    <name evidence="1" type="ORF">ACFFJ6_22950</name>
</gene>
<dbReference type="Proteomes" id="UP001589775">
    <property type="component" value="Unassembled WGS sequence"/>
</dbReference>
<name>A0ABV6EYP8_9BRAD</name>
<keyword evidence="2" id="KW-1185">Reference proteome</keyword>
<reference evidence="1 2" key="1">
    <citation type="submission" date="2024-09" db="EMBL/GenBank/DDBJ databases">
        <authorList>
            <person name="Sun Q."/>
            <person name="Mori K."/>
        </authorList>
    </citation>
    <scope>NUCLEOTIDE SEQUENCE [LARGE SCALE GENOMIC DNA]</scope>
    <source>
        <strain evidence="1 2">KCTC 23279</strain>
    </source>
</reference>
<proteinExistence type="predicted"/>
<organism evidence="1 2">
    <name type="scientific">Rhodopseudomonas telluris</name>
    <dbReference type="NCBI Taxonomy" id="644215"/>
    <lineage>
        <taxon>Bacteria</taxon>
        <taxon>Pseudomonadati</taxon>
        <taxon>Pseudomonadota</taxon>
        <taxon>Alphaproteobacteria</taxon>
        <taxon>Hyphomicrobiales</taxon>
        <taxon>Nitrobacteraceae</taxon>
        <taxon>Rhodopseudomonas</taxon>
    </lineage>
</organism>
<dbReference type="EMBL" id="JBHLWM010000008">
    <property type="protein sequence ID" value="MFC0243362.1"/>
    <property type="molecule type" value="Genomic_DNA"/>
</dbReference>
<evidence type="ECO:0000313" key="2">
    <source>
        <dbReference type="Proteomes" id="UP001589775"/>
    </source>
</evidence>
<comment type="caution">
    <text evidence="1">The sequence shown here is derived from an EMBL/GenBank/DDBJ whole genome shotgun (WGS) entry which is preliminary data.</text>
</comment>
<evidence type="ECO:0000313" key="1">
    <source>
        <dbReference type="EMBL" id="MFC0243362.1"/>
    </source>
</evidence>
<dbReference type="RefSeq" id="WP_378392179.1">
    <property type="nucleotide sequence ID" value="NZ_JBHLWM010000008.1"/>
</dbReference>